<proteinExistence type="predicted"/>
<dbReference type="KEGG" id="nhe:NECHADRAFT_82867"/>
<keyword evidence="3" id="KW-1185">Reference proteome</keyword>
<dbReference type="OrthoDB" id="5865767at2759"/>
<feature type="region of interest" description="Disordered" evidence="1">
    <location>
        <begin position="278"/>
        <end position="301"/>
    </location>
</feature>
<dbReference type="AlphaFoldDB" id="C7YX24"/>
<dbReference type="EMBL" id="GG698902">
    <property type="protein sequence ID" value="EEU43757.1"/>
    <property type="molecule type" value="Genomic_DNA"/>
</dbReference>
<evidence type="ECO:0000313" key="3">
    <source>
        <dbReference type="Proteomes" id="UP000005206"/>
    </source>
</evidence>
<feature type="region of interest" description="Disordered" evidence="1">
    <location>
        <begin position="551"/>
        <end position="582"/>
    </location>
</feature>
<dbReference type="RefSeq" id="XP_003049470.1">
    <property type="nucleotide sequence ID" value="XM_003049424.1"/>
</dbReference>
<dbReference type="GeneID" id="9676901"/>
<dbReference type="InParanoid" id="C7YX24"/>
<reference evidence="2 3" key="1">
    <citation type="journal article" date="2009" name="PLoS Genet.">
        <title>The genome of Nectria haematococca: contribution of supernumerary chromosomes to gene expansion.</title>
        <authorList>
            <person name="Coleman J.J."/>
            <person name="Rounsley S.D."/>
            <person name="Rodriguez-Carres M."/>
            <person name="Kuo A."/>
            <person name="Wasmann C.C."/>
            <person name="Grimwood J."/>
            <person name="Schmutz J."/>
            <person name="Taga M."/>
            <person name="White G.J."/>
            <person name="Zhou S."/>
            <person name="Schwartz D.C."/>
            <person name="Freitag M."/>
            <person name="Ma L.J."/>
            <person name="Danchin E.G."/>
            <person name="Henrissat B."/>
            <person name="Coutinho P.M."/>
            <person name="Nelson D.R."/>
            <person name="Straney D."/>
            <person name="Napoli C.A."/>
            <person name="Barker B.M."/>
            <person name="Gribskov M."/>
            <person name="Rep M."/>
            <person name="Kroken S."/>
            <person name="Molnar I."/>
            <person name="Rensing C."/>
            <person name="Kennell J.C."/>
            <person name="Zamora J."/>
            <person name="Farman M.L."/>
            <person name="Selker E.U."/>
            <person name="Salamov A."/>
            <person name="Shapiro H."/>
            <person name="Pangilinan J."/>
            <person name="Lindquist E."/>
            <person name="Lamers C."/>
            <person name="Grigoriev I.V."/>
            <person name="Geiser D.M."/>
            <person name="Covert S.F."/>
            <person name="Temporini E."/>
            <person name="Vanetten H.D."/>
        </authorList>
    </citation>
    <scope>NUCLEOTIDE SEQUENCE [LARGE SCALE GENOMIC DNA]</scope>
    <source>
        <strain evidence="3">ATCC MYA-4622 / CBS 123669 / FGSC 9596 / NRRL 45880 / 77-13-4</strain>
    </source>
</reference>
<accession>C7YX24</accession>
<sequence length="582" mass="63402">MDAAPAIRCQSPGPSYVDVERAQEPDSGYVTQSTSLNSKSPEPFPPKSPAVESKPRPEPFLPKSPAVENKPRPEPFGLSRLFGLTNLADRADLAEFDKSVDDHTVSRFAHIHTQIEKPLLAYIHRKLPRKKYGPIALRLMILGRNEYDAKPCIVAFCPEEQCKRVRKFFDKSSVAALCRPEDDAVPSFDVFVRGRSLETKHRDEDVDILIPIVGGHEGYTDDTYCGAPILIQGDSSEVRACTFGGIISAVSMDGIGRLYGLTVGHVLLDDSDDDLTSDDWGLQVSDSESEGEPDEVVESDPEKTEFLHAMDNFHLASDDSHRPFASWAPSMLRRIGCIAKDSLAQIATSNMIRDDAGGYYDWALIDMTKHKPNRIRPRRLSNGEIQGEDIRSGDLLMPVTPPCSTGKRQSVTLLSGSGGLKRGSLSPLPSRLLLGPGNAFVDTLILNLDDDQQIQDGDSGSWVVNETTLEVYGYVVAADSFGGGYVIPILEAFQSIGASLGPSYSIRIATTVDMAAAKLDDDRCAAGGQVLPSEGGREGYMWIDEVPQTPGFLGKPNSKSLPNSNSLRGIWQPDSGYSSIDK</sequence>
<dbReference type="eggNOG" id="ENOG502SRFM">
    <property type="taxonomic scope" value="Eukaryota"/>
</dbReference>
<dbReference type="HOGENOM" id="CLU_468580_0_0_1"/>
<feature type="region of interest" description="Disordered" evidence="1">
    <location>
        <begin position="1"/>
        <end position="74"/>
    </location>
</feature>
<protein>
    <submittedName>
        <fullName evidence="2">Uncharacterized protein</fullName>
    </submittedName>
</protein>
<dbReference type="OMA" id="RNTSEYH"/>
<feature type="compositionally biased region" description="Low complexity" evidence="1">
    <location>
        <begin position="555"/>
        <end position="567"/>
    </location>
</feature>
<gene>
    <name evidence="2" type="ORF">NECHADRAFT_82867</name>
</gene>
<name>C7YX24_FUSV7</name>
<dbReference type="VEuPathDB" id="FungiDB:NECHADRAFT_82867"/>
<evidence type="ECO:0000256" key="1">
    <source>
        <dbReference type="SAM" id="MobiDB-lite"/>
    </source>
</evidence>
<dbReference type="Proteomes" id="UP000005206">
    <property type="component" value="Chromosome 7"/>
</dbReference>
<organism evidence="2 3">
    <name type="scientific">Fusarium vanettenii (strain ATCC MYA-4622 / CBS 123669 / FGSC 9596 / NRRL 45880 / 77-13-4)</name>
    <name type="common">Fusarium solani subsp. pisi</name>
    <dbReference type="NCBI Taxonomy" id="660122"/>
    <lineage>
        <taxon>Eukaryota</taxon>
        <taxon>Fungi</taxon>
        <taxon>Dikarya</taxon>
        <taxon>Ascomycota</taxon>
        <taxon>Pezizomycotina</taxon>
        <taxon>Sordariomycetes</taxon>
        <taxon>Hypocreomycetidae</taxon>
        <taxon>Hypocreales</taxon>
        <taxon>Nectriaceae</taxon>
        <taxon>Fusarium</taxon>
        <taxon>Fusarium solani species complex</taxon>
        <taxon>Fusarium vanettenii</taxon>
    </lineage>
</organism>
<feature type="compositionally biased region" description="Acidic residues" evidence="1">
    <location>
        <begin position="287"/>
        <end position="299"/>
    </location>
</feature>
<evidence type="ECO:0000313" key="2">
    <source>
        <dbReference type="EMBL" id="EEU43757.1"/>
    </source>
</evidence>
<dbReference type="STRING" id="660122.C7YX24"/>